<comment type="similarity">
    <text evidence="1 6">Belongs to the acylphosphatase family.</text>
</comment>
<dbReference type="Pfam" id="PF00708">
    <property type="entry name" value="Acylphosphatase"/>
    <property type="match status" value="1"/>
</dbReference>
<protein>
    <recommendedName>
        <fullName evidence="2">acylphosphatase</fullName>
        <ecNumber evidence="2">3.6.1.7</ecNumber>
    </recommendedName>
</protein>
<evidence type="ECO:0000259" key="7">
    <source>
        <dbReference type="PROSITE" id="PS51160"/>
    </source>
</evidence>
<evidence type="ECO:0000256" key="1">
    <source>
        <dbReference type="ARBA" id="ARBA00005614"/>
    </source>
</evidence>
<evidence type="ECO:0000313" key="8">
    <source>
        <dbReference type="EMBL" id="KAJ3644355.1"/>
    </source>
</evidence>
<feature type="domain" description="Acylphosphatase-like" evidence="7">
    <location>
        <begin position="10"/>
        <end position="100"/>
    </location>
</feature>
<evidence type="ECO:0000256" key="2">
    <source>
        <dbReference type="ARBA" id="ARBA00012150"/>
    </source>
</evidence>
<accession>A0AA38HVQ5</accession>
<dbReference type="EC" id="3.6.1.7" evidence="2"/>
<dbReference type="Gene3D" id="3.30.70.100">
    <property type="match status" value="1"/>
</dbReference>
<dbReference type="Proteomes" id="UP001168821">
    <property type="component" value="Unassembled WGS sequence"/>
</dbReference>
<name>A0AA38HVQ5_9CUCU</name>
<evidence type="ECO:0000313" key="9">
    <source>
        <dbReference type="Proteomes" id="UP001168821"/>
    </source>
</evidence>
<keyword evidence="9" id="KW-1185">Reference proteome</keyword>
<dbReference type="SUPFAM" id="SSF54975">
    <property type="entry name" value="Acylphosphatase/BLUF domain-like"/>
    <property type="match status" value="1"/>
</dbReference>
<dbReference type="GO" id="GO:0003998">
    <property type="term" value="F:acylphosphatase activity"/>
    <property type="evidence" value="ECO:0007669"/>
    <property type="project" value="UniProtKB-EC"/>
</dbReference>
<proteinExistence type="inferred from homology"/>
<comment type="caution">
    <text evidence="8">The sequence shown here is derived from an EMBL/GenBank/DDBJ whole genome shotgun (WGS) entry which is preliminary data.</text>
</comment>
<comment type="catalytic activity">
    <reaction evidence="4">
        <text>an acyl phosphate + H2O = a carboxylate + phosphate + H(+)</text>
        <dbReference type="Rhea" id="RHEA:14965"/>
        <dbReference type="ChEBI" id="CHEBI:15377"/>
        <dbReference type="ChEBI" id="CHEBI:15378"/>
        <dbReference type="ChEBI" id="CHEBI:29067"/>
        <dbReference type="ChEBI" id="CHEBI:43474"/>
        <dbReference type="ChEBI" id="CHEBI:59918"/>
        <dbReference type="EC" id="3.6.1.7"/>
    </reaction>
</comment>
<dbReference type="EMBL" id="JALNTZ010000008">
    <property type="protein sequence ID" value="KAJ3644355.1"/>
    <property type="molecule type" value="Genomic_DNA"/>
</dbReference>
<gene>
    <name evidence="8" type="ORF">Zmor_027020</name>
</gene>
<dbReference type="PRINTS" id="PR00112">
    <property type="entry name" value="ACYLPHPHTASE"/>
</dbReference>
<reference evidence="8" key="1">
    <citation type="journal article" date="2023" name="G3 (Bethesda)">
        <title>Whole genome assemblies of Zophobas morio and Tenebrio molitor.</title>
        <authorList>
            <person name="Kaur S."/>
            <person name="Stinson S.A."/>
            <person name="diCenzo G.C."/>
        </authorList>
    </citation>
    <scope>NUCLEOTIDE SEQUENCE</scope>
    <source>
        <strain evidence="8">QUZm001</strain>
    </source>
</reference>
<dbReference type="InterPro" id="IPR020456">
    <property type="entry name" value="Acylphosphatase"/>
</dbReference>
<dbReference type="PROSITE" id="PS51160">
    <property type="entry name" value="ACYLPHOSPHATASE_3"/>
    <property type="match status" value="1"/>
</dbReference>
<dbReference type="PANTHER" id="PTHR10029:SF10">
    <property type="entry name" value="GEO08407P1"/>
    <property type="match status" value="1"/>
</dbReference>
<evidence type="ECO:0000256" key="4">
    <source>
        <dbReference type="ARBA" id="ARBA00047645"/>
    </source>
</evidence>
<dbReference type="InterPro" id="IPR001792">
    <property type="entry name" value="Acylphosphatase-like_dom"/>
</dbReference>
<dbReference type="AlphaFoldDB" id="A0AA38HVQ5"/>
<evidence type="ECO:0000256" key="3">
    <source>
        <dbReference type="ARBA" id="ARBA00022801"/>
    </source>
</evidence>
<organism evidence="8 9">
    <name type="scientific">Zophobas morio</name>
    <dbReference type="NCBI Taxonomy" id="2755281"/>
    <lineage>
        <taxon>Eukaryota</taxon>
        <taxon>Metazoa</taxon>
        <taxon>Ecdysozoa</taxon>
        <taxon>Arthropoda</taxon>
        <taxon>Hexapoda</taxon>
        <taxon>Insecta</taxon>
        <taxon>Pterygota</taxon>
        <taxon>Neoptera</taxon>
        <taxon>Endopterygota</taxon>
        <taxon>Coleoptera</taxon>
        <taxon>Polyphaga</taxon>
        <taxon>Cucujiformia</taxon>
        <taxon>Tenebrionidae</taxon>
        <taxon>Zophobas</taxon>
    </lineage>
</organism>
<dbReference type="InterPro" id="IPR036046">
    <property type="entry name" value="Acylphosphatase-like_dom_sf"/>
</dbReference>
<evidence type="ECO:0000256" key="5">
    <source>
        <dbReference type="PROSITE-ProRule" id="PRU00520"/>
    </source>
</evidence>
<keyword evidence="3" id="KW-0378">Hydrolase</keyword>
<comment type="caution">
    <text evidence="5">Lacks conserved residue(s) required for the propagation of feature annotation.</text>
</comment>
<sequence>MNNTINSLVSVEFEVFGKVQGVYFTKYCKEMSEDLGITGWVKNTKKGTIQGKLQGSKGSVEQMIIWLSNTGSPGSKVDHCDLTNWQTLAKPDFRGFTIRF</sequence>
<dbReference type="PANTHER" id="PTHR10029">
    <property type="entry name" value="ACYLPHOSPHATASE"/>
    <property type="match status" value="1"/>
</dbReference>
<dbReference type="FunFam" id="3.30.70.100:FF:000011">
    <property type="entry name" value="Acylphosphatase"/>
    <property type="match status" value="1"/>
</dbReference>
<evidence type="ECO:0000256" key="6">
    <source>
        <dbReference type="RuleBase" id="RU004168"/>
    </source>
</evidence>